<dbReference type="EMBL" id="RJUL01000002">
    <property type="protein sequence ID" value="ROQ29928.1"/>
    <property type="molecule type" value="Genomic_DNA"/>
</dbReference>
<comment type="caution">
    <text evidence="2">The sequence shown here is derived from an EMBL/GenBank/DDBJ whole genome shotgun (WGS) entry which is preliminary data.</text>
</comment>
<dbReference type="STRING" id="584787.GCA_001247655_03248"/>
<dbReference type="AlphaFoldDB" id="A0A3N1PPL4"/>
<organism evidence="2 3">
    <name type="scientific">Gallaecimonas pentaromativorans</name>
    <dbReference type="NCBI Taxonomy" id="584787"/>
    <lineage>
        <taxon>Bacteria</taxon>
        <taxon>Pseudomonadati</taxon>
        <taxon>Pseudomonadota</taxon>
        <taxon>Gammaproteobacteria</taxon>
        <taxon>Enterobacterales</taxon>
        <taxon>Gallaecimonadaceae</taxon>
        <taxon>Gallaecimonas</taxon>
    </lineage>
</organism>
<protein>
    <submittedName>
        <fullName evidence="2">Uncharacterized protein</fullName>
    </submittedName>
</protein>
<sequence length="825" mass="91845">MTRTLGIWTSADGQLMLRIDWEQGATNLSVYATSARSGHESPAFYLPLNGLPCPVHCQLKPDIELKGTLWFKALSGNLGKGCVWADIYSTNAPTRLHPRRFEGALLECFLGEVSEPVEPVEPPLPPYLPDKSYQGPEDASAEALPPGQNLFPYMYLRHWPALDSAALAKDFIVMPSGFISQSPFIGELARCKSQGQRTAMTRLAERYLQTDQSASPPTAPLQLAWERYLALLLVPGFSTQTLAPLTLELTEGRSQAPILLPAALFPLPQQTASPPEAPGQLAPYAIGELQMLRQRLIGYELGDIARVQSLMPGERQHLAQSQGDSQLRFAHSQQQSHSETQNSADEDWLNSQLHQQRTVMEKLCTDDYQNLSTHYGPPTEATLSGIVSHKTQAGDNPASKDRTQLARHLLDKSQSLLANGQQQQSGQRQLSHQQQLAKSRFDNSASNEPRIGVYRWLNRRFEAFVVHYGNRLMFECLLPKPAAVYIRQQRRLCGQELAEPQPLASFGINDWSGLDSQLARILAVRYQALDIAPCPASRVQSLGLRAGEQRALAIPPGYQVSAVALNTLGGEGRLLAGDQQLSGQQQLRGTALFGEEQSLALCAEATGTDFLAAVKVSCEPNATLLEQWQQDCYQRLLAAYQRQAERYYRQQTPAMDAQPRESLRQVERHYLKAGAKQLLLARQQQDGPAWLSRPRLEQFFDDAIEWQEMSYRFFSEDDTELPCLDSQADPLFSAFLQAASARLLLPVRPDREKALLYYLQSGAPWPLDNSLCPVHLANAPLVHQLQALPANAAQHLVGEPWTELVPTHQQVLDTSTALPWQVRHD</sequence>
<gene>
    <name evidence="2" type="ORF">EDC28_102303</name>
</gene>
<evidence type="ECO:0000313" key="2">
    <source>
        <dbReference type="EMBL" id="ROQ29928.1"/>
    </source>
</evidence>
<evidence type="ECO:0000313" key="3">
    <source>
        <dbReference type="Proteomes" id="UP000268033"/>
    </source>
</evidence>
<proteinExistence type="predicted"/>
<feature type="compositionally biased region" description="Polar residues" evidence="1">
    <location>
        <begin position="318"/>
        <end position="345"/>
    </location>
</feature>
<accession>A0A3N1PPL4</accession>
<reference evidence="2 3" key="1">
    <citation type="submission" date="2018-11" db="EMBL/GenBank/DDBJ databases">
        <title>Genomic Encyclopedia of Type Strains, Phase IV (KMG-IV): sequencing the most valuable type-strain genomes for metagenomic binning, comparative biology and taxonomic classification.</title>
        <authorList>
            <person name="Goeker M."/>
        </authorList>
    </citation>
    <scope>NUCLEOTIDE SEQUENCE [LARGE SCALE GENOMIC DNA]</scope>
    <source>
        <strain evidence="2 3">DSM 21945</strain>
    </source>
</reference>
<keyword evidence="3" id="KW-1185">Reference proteome</keyword>
<evidence type="ECO:0000256" key="1">
    <source>
        <dbReference type="SAM" id="MobiDB-lite"/>
    </source>
</evidence>
<feature type="region of interest" description="Disordered" evidence="1">
    <location>
        <begin position="315"/>
        <end position="345"/>
    </location>
</feature>
<dbReference type="RefSeq" id="WP_148049799.1">
    <property type="nucleotide sequence ID" value="NZ_RJUL01000002.1"/>
</dbReference>
<feature type="region of interest" description="Disordered" evidence="1">
    <location>
        <begin position="417"/>
        <end position="444"/>
    </location>
</feature>
<feature type="compositionally biased region" description="Low complexity" evidence="1">
    <location>
        <begin position="417"/>
        <end position="436"/>
    </location>
</feature>
<name>A0A3N1PPL4_9GAMM</name>
<dbReference type="Proteomes" id="UP000268033">
    <property type="component" value="Unassembled WGS sequence"/>
</dbReference>